<protein>
    <recommendedName>
        <fullName evidence="4 12">Ribosomal RNA small subunit methyltransferase E</fullName>
        <ecNumber evidence="3 12">2.1.1.193</ecNumber>
    </recommendedName>
</protein>
<keyword evidence="7 12" id="KW-0489">Methyltransferase</keyword>
<sequence length="253" mass="28629">MQRYFTKLSEVPADYQLEPQIFHHAIRVMRAKEGQMFELVDQQQRVKLMKLTRVFANQAFAKTLKTSLPQVELPVRVTILAGLIKNSKPDLLIQKATELGAAKIIFFNADFSVAQWKEQKVAKKLVRLQKIAQGAAEQSHRTQVPLINFVTELKKFDFSNYQFKMAAYEESAKQGERQNLSLIIQKVKQELTRQQTKPALVAVFGPEGGLSMAEVAYLQRQGCCLSGLGPRIMRAETAPWYLLAALSFALELG</sequence>
<dbReference type="STRING" id="1133569.FD21_GL000701"/>
<keyword evidence="6 12" id="KW-0698">rRNA processing</keyword>
<evidence type="ECO:0000256" key="7">
    <source>
        <dbReference type="ARBA" id="ARBA00022603"/>
    </source>
</evidence>
<organism evidence="14 15">
    <name type="scientific">Liquorilactobacillus vini DSM 20605</name>
    <dbReference type="NCBI Taxonomy" id="1133569"/>
    <lineage>
        <taxon>Bacteria</taxon>
        <taxon>Bacillati</taxon>
        <taxon>Bacillota</taxon>
        <taxon>Bacilli</taxon>
        <taxon>Lactobacillales</taxon>
        <taxon>Lactobacillaceae</taxon>
        <taxon>Liquorilactobacillus</taxon>
    </lineage>
</organism>
<dbReference type="PANTHER" id="PTHR30027:SF3">
    <property type="entry name" value="16S RRNA (URACIL(1498)-N(3))-METHYLTRANSFERASE"/>
    <property type="match status" value="1"/>
</dbReference>
<evidence type="ECO:0000256" key="11">
    <source>
        <dbReference type="ARBA" id="ARBA00047944"/>
    </source>
</evidence>
<evidence type="ECO:0000256" key="5">
    <source>
        <dbReference type="ARBA" id="ARBA00022490"/>
    </source>
</evidence>
<evidence type="ECO:0000313" key="14">
    <source>
        <dbReference type="EMBL" id="KRM89655.1"/>
    </source>
</evidence>
<accession>A0A0R2CDP1</accession>
<dbReference type="GO" id="GO:0005737">
    <property type="term" value="C:cytoplasm"/>
    <property type="evidence" value="ECO:0007669"/>
    <property type="project" value="UniProtKB-SubCell"/>
</dbReference>
<dbReference type="InterPro" id="IPR015947">
    <property type="entry name" value="PUA-like_sf"/>
</dbReference>
<evidence type="ECO:0000256" key="12">
    <source>
        <dbReference type="PIRNR" id="PIRNR015601"/>
    </source>
</evidence>
<gene>
    <name evidence="14" type="ORF">FD21_GL000701</name>
</gene>
<reference evidence="14 15" key="1">
    <citation type="journal article" date="2015" name="Genome Announc.">
        <title>Expanding the biotechnology potential of lactobacilli through comparative genomics of 213 strains and associated genera.</title>
        <authorList>
            <person name="Sun Z."/>
            <person name="Harris H.M."/>
            <person name="McCann A."/>
            <person name="Guo C."/>
            <person name="Argimon S."/>
            <person name="Zhang W."/>
            <person name="Yang X."/>
            <person name="Jeffery I.B."/>
            <person name="Cooney J.C."/>
            <person name="Kagawa T.F."/>
            <person name="Liu W."/>
            <person name="Song Y."/>
            <person name="Salvetti E."/>
            <person name="Wrobel A."/>
            <person name="Rasinkangas P."/>
            <person name="Parkhill J."/>
            <person name="Rea M.C."/>
            <person name="O'Sullivan O."/>
            <person name="Ritari J."/>
            <person name="Douillard F.P."/>
            <person name="Paul Ross R."/>
            <person name="Yang R."/>
            <person name="Briner A.E."/>
            <person name="Felis G.E."/>
            <person name="de Vos W.M."/>
            <person name="Barrangou R."/>
            <person name="Klaenhammer T.R."/>
            <person name="Caufield P.W."/>
            <person name="Cui Y."/>
            <person name="Zhang H."/>
            <person name="O'Toole P.W."/>
        </authorList>
    </citation>
    <scope>NUCLEOTIDE SEQUENCE [LARGE SCALE GENOMIC DNA]</scope>
    <source>
        <strain evidence="14 15">DSM 20605</strain>
    </source>
</reference>
<comment type="similarity">
    <text evidence="2 12">Belongs to the RNA methyltransferase RsmE family.</text>
</comment>
<dbReference type="NCBIfam" id="TIGR00046">
    <property type="entry name" value="RsmE family RNA methyltransferase"/>
    <property type="match status" value="1"/>
</dbReference>
<proteinExistence type="inferred from homology"/>
<evidence type="ECO:0000313" key="15">
    <source>
        <dbReference type="Proteomes" id="UP000051576"/>
    </source>
</evidence>
<keyword evidence="15" id="KW-1185">Reference proteome</keyword>
<dbReference type="RefSeq" id="WP_010581038.1">
    <property type="nucleotide sequence ID" value="NZ_AHYZ01000152.1"/>
</dbReference>
<dbReference type="AlphaFoldDB" id="A0A0R2CDP1"/>
<evidence type="ECO:0000256" key="8">
    <source>
        <dbReference type="ARBA" id="ARBA00022679"/>
    </source>
</evidence>
<feature type="domain" description="Ribosomal RNA small subunit methyltransferase E methyltransferase" evidence="13">
    <location>
        <begin position="72"/>
        <end position="246"/>
    </location>
</feature>
<keyword evidence="5 12" id="KW-0963">Cytoplasm</keyword>
<dbReference type="OrthoDB" id="9815641at2"/>
<dbReference type="CDD" id="cd18084">
    <property type="entry name" value="RsmE-like"/>
    <property type="match status" value="1"/>
</dbReference>
<dbReference type="SUPFAM" id="SSF75217">
    <property type="entry name" value="alpha/beta knot"/>
    <property type="match status" value="1"/>
</dbReference>
<evidence type="ECO:0000256" key="6">
    <source>
        <dbReference type="ARBA" id="ARBA00022552"/>
    </source>
</evidence>
<evidence type="ECO:0000256" key="3">
    <source>
        <dbReference type="ARBA" id="ARBA00012328"/>
    </source>
</evidence>
<dbReference type="InterPro" id="IPR029026">
    <property type="entry name" value="tRNA_m1G_MTases_N"/>
</dbReference>
<name>A0A0R2CDP1_9LACO</name>
<dbReference type="InterPro" id="IPR029028">
    <property type="entry name" value="Alpha/beta_knot_MTases"/>
</dbReference>
<dbReference type="InterPro" id="IPR046886">
    <property type="entry name" value="RsmE_MTase_dom"/>
</dbReference>
<dbReference type="Gene3D" id="3.40.1280.10">
    <property type="match status" value="1"/>
</dbReference>
<dbReference type="GO" id="GO:0070475">
    <property type="term" value="P:rRNA base methylation"/>
    <property type="evidence" value="ECO:0007669"/>
    <property type="project" value="TreeGrafter"/>
</dbReference>
<dbReference type="Pfam" id="PF04452">
    <property type="entry name" value="Methyltrans_RNA"/>
    <property type="match status" value="1"/>
</dbReference>
<dbReference type="GO" id="GO:0070042">
    <property type="term" value="F:rRNA (uridine-N3-)-methyltransferase activity"/>
    <property type="evidence" value="ECO:0007669"/>
    <property type="project" value="TreeGrafter"/>
</dbReference>
<keyword evidence="8 12" id="KW-0808">Transferase</keyword>
<evidence type="ECO:0000259" key="13">
    <source>
        <dbReference type="Pfam" id="PF04452"/>
    </source>
</evidence>
<dbReference type="PIRSF" id="PIRSF015601">
    <property type="entry name" value="MTase_slr0722"/>
    <property type="match status" value="1"/>
</dbReference>
<comment type="catalytic activity">
    <reaction evidence="11 12">
        <text>uridine(1498) in 16S rRNA + S-adenosyl-L-methionine = N(3)-methyluridine(1498) in 16S rRNA + S-adenosyl-L-homocysteine + H(+)</text>
        <dbReference type="Rhea" id="RHEA:42920"/>
        <dbReference type="Rhea" id="RHEA-COMP:10283"/>
        <dbReference type="Rhea" id="RHEA-COMP:10284"/>
        <dbReference type="ChEBI" id="CHEBI:15378"/>
        <dbReference type="ChEBI" id="CHEBI:57856"/>
        <dbReference type="ChEBI" id="CHEBI:59789"/>
        <dbReference type="ChEBI" id="CHEBI:65315"/>
        <dbReference type="ChEBI" id="CHEBI:74502"/>
        <dbReference type="EC" id="2.1.1.193"/>
    </reaction>
</comment>
<evidence type="ECO:0000256" key="10">
    <source>
        <dbReference type="ARBA" id="ARBA00025699"/>
    </source>
</evidence>
<dbReference type="InterPro" id="IPR006700">
    <property type="entry name" value="RsmE"/>
</dbReference>
<dbReference type="PANTHER" id="PTHR30027">
    <property type="entry name" value="RIBOSOMAL RNA SMALL SUBUNIT METHYLTRANSFERASE E"/>
    <property type="match status" value="1"/>
</dbReference>
<dbReference type="EMBL" id="AYYX01000002">
    <property type="protein sequence ID" value="KRM89655.1"/>
    <property type="molecule type" value="Genomic_DNA"/>
</dbReference>
<dbReference type="Proteomes" id="UP000051576">
    <property type="component" value="Unassembled WGS sequence"/>
</dbReference>
<dbReference type="PATRIC" id="fig|1133569.4.peg.760"/>
<evidence type="ECO:0000256" key="9">
    <source>
        <dbReference type="ARBA" id="ARBA00022691"/>
    </source>
</evidence>
<evidence type="ECO:0000256" key="2">
    <source>
        <dbReference type="ARBA" id="ARBA00005528"/>
    </source>
</evidence>
<dbReference type="EC" id="2.1.1.193" evidence="3 12"/>
<evidence type="ECO:0000256" key="1">
    <source>
        <dbReference type="ARBA" id="ARBA00004496"/>
    </source>
</evidence>
<comment type="caution">
    <text evidence="14">The sequence shown here is derived from an EMBL/GenBank/DDBJ whole genome shotgun (WGS) entry which is preliminary data.</text>
</comment>
<evidence type="ECO:0000256" key="4">
    <source>
        <dbReference type="ARBA" id="ARBA00013673"/>
    </source>
</evidence>
<comment type="subcellular location">
    <subcellularLocation>
        <location evidence="1 12">Cytoplasm</location>
    </subcellularLocation>
</comment>
<keyword evidence="9 12" id="KW-0949">S-adenosyl-L-methionine</keyword>
<dbReference type="eggNOG" id="COG1385">
    <property type="taxonomic scope" value="Bacteria"/>
</dbReference>
<dbReference type="SUPFAM" id="SSF88697">
    <property type="entry name" value="PUA domain-like"/>
    <property type="match status" value="1"/>
</dbReference>
<comment type="function">
    <text evidence="10 12">Specifically methylates the N3 position of the uracil ring of uridine 1498 (m3U1498) in 16S rRNA. Acts on the fully assembled 30S ribosomal subunit.</text>
</comment>